<reference evidence="2" key="1">
    <citation type="submission" date="2025-08" db="UniProtKB">
        <authorList>
            <consortium name="Ensembl"/>
        </authorList>
    </citation>
    <scope>IDENTIFICATION</scope>
</reference>
<evidence type="ECO:0000256" key="1">
    <source>
        <dbReference type="SAM" id="Phobius"/>
    </source>
</evidence>
<keyword evidence="1" id="KW-0812">Transmembrane</keyword>
<organism evidence="2 3">
    <name type="scientific">Seriola lalandi dorsalis</name>
    <dbReference type="NCBI Taxonomy" id="1841481"/>
    <lineage>
        <taxon>Eukaryota</taxon>
        <taxon>Metazoa</taxon>
        <taxon>Chordata</taxon>
        <taxon>Craniata</taxon>
        <taxon>Vertebrata</taxon>
        <taxon>Euteleostomi</taxon>
        <taxon>Actinopterygii</taxon>
        <taxon>Neopterygii</taxon>
        <taxon>Teleostei</taxon>
        <taxon>Neoteleostei</taxon>
        <taxon>Acanthomorphata</taxon>
        <taxon>Carangaria</taxon>
        <taxon>Carangiformes</taxon>
        <taxon>Carangidae</taxon>
        <taxon>Seriola</taxon>
    </lineage>
</organism>
<dbReference type="Proteomes" id="UP000261360">
    <property type="component" value="Unplaced"/>
</dbReference>
<evidence type="ECO:0000313" key="2">
    <source>
        <dbReference type="Ensembl" id="ENSSLDP00000025856.1"/>
    </source>
</evidence>
<sequence length="174" mass="18672">TAEVIKCFLCLTSHNKTIHQTCSQKVIYLCVLFVLFRSSLCSFKSSYPAILARLVSPAISGSFSTPAQIPVYKTPKLSEATVRLIDSVLASGSGLEVELFGIGMWSLGLGAVGAALAGIFLANTDMCLPKPAMASLEYLEDADLRSTIDDNNVVRAKSLWERNGAVVMAVRRPG</sequence>
<dbReference type="AlphaFoldDB" id="A0A3B4YCH5"/>
<accession>A0A3B4YCH5</accession>
<keyword evidence="1" id="KW-1133">Transmembrane helix</keyword>
<protein>
    <submittedName>
        <fullName evidence="2">Uncharacterized protein</fullName>
    </submittedName>
</protein>
<keyword evidence="1" id="KW-0472">Membrane</keyword>
<feature type="transmembrane region" description="Helical" evidence="1">
    <location>
        <begin position="99"/>
        <end position="122"/>
    </location>
</feature>
<keyword evidence="3" id="KW-1185">Reference proteome</keyword>
<proteinExistence type="predicted"/>
<evidence type="ECO:0000313" key="3">
    <source>
        <dbReference type="Proteomes" id="UP000261360"/>
    </source>
</evidence>
<name>A0A3B4YCH5_SERLL</name>
<dbReference type="GeneTree" id="ENSGT00940000173380"/>
<dbReference type="Ensembl" id="ENSSLDT00000026653.1">
    <property type="protein sequence ID" value="ENSSLDP00000025856.1"/>
    <property type="gene ID" value="ENSSLDG00000020109.1"/>
</dbReference>
<reference evidence="2" key="2">
    <citation type="submission" date="2025-09" db="UniProtKB">
        <authorList>
            <consortium name="Ensembl"/>
        </authorList>
    </citation>
    <scope>IDENTIFICATION</scope>
</reference>